<reference evidence="1" key="1">
    <citation type="submission" date="2019-08" db="EMBL/GenBank/DDBJ databases">
        <authorList>
            <person name="Kucharzyk K."/>
            <person name="Murdoch R.W."/>
            <person name="Higgins S."/>
            <person name="Loffler F."/>
        </authorList>
    </citation>
    <scope>NUCLEOTIDE SEQUENCE</scope>
</reference>
<protein>
    <submittedName>
        <fullName evidence="1">Uncharacterized protein</fullName>
    </submittedName>
</protein>
<gene>
    <name evidence="1" type="ORF">SDC9_28837</name>
</gene>
<organism evidence="1">
    <name type="scientific">bioreactor metagenome</name>
    <dbReference type="NCBI Taxonomy" id="1076179"/>
    <lineage>
        <taxon>unclassified sequences</taxon>
        <taxon>metagenomes</taxon>
        <taxon>ecological metagenomes</taxon>
    </lineage>
</organism>
<dbReference type="EMBL" id="VSSQ01000168">
    <property type="protein sequence ID" value="MPL82888.1"/>
    <property type="molecule type" value="Genomic_DNA"/>
</dbReference>
<sequence length="301" mass="32112">MRPLAAQPQLHRLAQLGAAVDLDPVARGGAADDDVIGPTAHRFRDLGTKLAQLPLQQAARRGAEGAGQHDGALDDLVGEALQPMLGDIRNAKDVGEPGVAIGIAHDRGNRVADQGALVGRDDPVLDRIAAGVVDLAHPDRLDQRRAQLDKPHDPFRLGGGDDVVAHDAPAIAEKPVQRTFRAARVDPLRAGLDHLGDRLVLEKFGLEIVEDIRGVGIRDAGDEGPALGQQRRDLALFDQAAGRDAFEEACEMAEELTIVRHTMDRPEGAAVMVHEKGLSDAMRCEALRRSGREASLTSPSP</sequence>
<proteinExistence type="predicted"/>
<dbReference type="AlphaFoldDB" id="A0A644UUX4"/>
<evidence type="ECO:0000313" key="1">
    <source>
        <dbReference type="EMBL" id="MPL82888.1"/>
    </source>
</evidence>
<comment type="caution">
    <text evidence="1">The sequence shown here is derived from an EMBL/GenBank/DDBJ whole genome shotgun (WGS) entry which is preliminary data.</text>
</comment>
<accession>A0A644UUX4</accession>
<name>A0A644UUX4_9ZZZZ</name>